<feature type="non-terminal residue" evidence="1">
    <location>
        <position position="1"/>
    </location>
</feature>
<accession>F8SIM0</accession>
<protein>
    <submittedName>
        <fullName evidence="1">E4</fullName>
    </submittedName>
</protein>
<sequence>MNHPLVPRSGQWLKLAVRCMTALSRMGLLKKAARRWKSIMEEMKIIMCLICSGSMSMPRMRTATGISIRAIVTIMVYITLTTVGPVSIIMILTVILADMGIILTGL</sequence>
<dbReference type="EMBL" id="HQ625439">
    <property type="protein sequence ID" value="AEI00701.1"/>
    <property type="molecule type" value="Genomic_DNA"/>
</dbReference>
<name>F8SIM0_9PAPI</name>
<organism evidence="1 2">
    <name type="scientific">Mus musculus papillomavirus type 1</name>
    <dbReference type="NCBI Taxonomy" id="763552"/>
    <lineage>
        <taxon>Viruses</taxon>
        <taxon>Monodnaviria</taxon>
        <taxon>Shotokuvirae</taxon>
        <taxon>Cossaviricota</taxon>
        <taxon>Papovaviricetes</taxon>
        <taxon>Zurhausenvirales</taxon>
        <taxon>Papillomaviridae</taxon>
        <taxon>Firstpapillomavirinae</taxon>
        <taxon>Pipapillomavirus</taxon>
        <taxon>Pipapillomavirus 2</taxon>
    </lineage>
</organism>
<proteinExistence type="predicted"/>
<gene>
    <name evidence="1" type="primary">E4</name>
</gene>
<reference evidence="1 2" key="1">
    <citation type="journal article" date="2012" name="PLoS ONE">
        <title>Isolation of three novel rat and mouse papillomaviruses and their genomic characterization.</title>
        <authorList>
            <person name="Schulz E."/>
            <person name="Gottschling M."/>
            <person name="Ulrich R.G."/>
            <person name="Richter D."/>
            <person name="Stockfleth E."/>
            <person name="Nindl I."/>
        </authorList>
    </citation>
    <scope>NUCLEOTIDE SEQUENCE [LARGE SCALE GENOMIC DNA]</scope>
</reference>
<evidence type="ECO:0000313" key="2">
    <source>
        <dbReference type="Proteomes" id="UP000109087"/>
    </source>
</evidence>
<evidence type="ECO:0000313" key="1">
    <source>
        <dbReference type="EMBL" id="AEI00701.1"/>
    </source>
</evidence>
<dbReference type="Proteomes" id="UP000109087">
    <property type="component" value="Genome"/>
</dbReference>